<keyword evidence="2" id="KW-1185">Reference proteome</keyword>
<comment type="caution">
    <text evidence="1">The sequence shown here is derived from an EMBL/GenBank/DDBJ whole genome shotgun (WGS) entry which is preliminary data.</text>
</comment>
<dbReference type="OrthoDB" id="5414271at2759"/>
<gene>
    <name evidence="1" type="ORF">EDB81DRAFT_803237</name>
</gene>
<dbReference type="Proteomes" id="UP000738349">
    <property type="component" value="Unassembled WGS sequence"/>
</dbReference>
<name>A0A9P9EBI8_9HYPO</name>
<organism evidence="1 2">
    <name type="scientific">Dactylonectria macrodidyma</name>
    <dbReference type="NCBI Taxonomy" id="307937"/>
    <lineage>
        <taxon>Eukaryota</taxon>
        <taxon>Fungi</taxon>
        <taxon>Dikarya</taxon>
        <taxon>Ascomycota</taxon>
        <taxon>Pezizomycotina</taxon>
        <taxon>Sordariomycetes</taxon>
        <taxon>Hypocreomycetidae</taxon>
        <taxon>Hypocreales</taxon>
        <taxon>Nectriaceae</taxon>
        <taxon>Dactylonectria</taxon>
    </lineage>
</organism>
<protein>
    <submittedName>
        <fullName evidence="1">Uncharacterized protein</fullName>
    </submittedName>
</protein>
<dbReference type="AlphaFoldDB" id="A0A9P9EBI8"/>
<proteinExistence type="predicted"/>
<accession>A0A9P9EBI8</accession>
<evidence type="ECO:0000313" key="2">
    <source>
        <dbReference type="Proteomes" id="UP000738349"/>
    </source>
</evidence>
<sequence length="515" mass="57066">MEYSNTVASWIGVGATAVGLASLVTQGTLIQERLDPYFELRDKDFLGPWVAIQTPQGWAHFWKPSLRGPVITASMSKGLCGNNTVQLTRKPHVPAGRASWTVVMGVFHPRSPGRNPSRTGSYLSSLAGSSAETFTLGSGLDFKGGEKATPVQHELRPESLLWSGLNLQTLVRHRSTAGIPISRTTFITLLCISNARTIFSHCSAPGYRASFPAYIGLWTVEWPIGEQALVRLSAHDMFTDPASDPYPYSFEQRVDRCMEMLAGILDNRHGLRVAFPGRKAVPGRLELQPRGFAGAHGSRHLYNMSGGRAYEVDLLFRRTITHDEVAEFDDPNVLILHLPSLESGKTVPLILPSELCPLIAQVLDSLPWTCLSWSMHRGMRDILLAFGKNVMNRYRVELAESLKQAVLDNEGLLALKDWAPDMVRGNMPEIVYSSVMAGVGDSGDIVRVVTEAAKLVGIERGRSLDETFFWRNNQALQSPLGSDGIIALTKFFVLEWSQEFDYQMYHNLPMQLLIV</sequence>
<evidence type="ECO:0000313" key="1">
    <source>
        <dbReference type="EMBL" id="KAH7134129.1"/>
    </source>
</evidence>
<reference evidence="1" key="1">
    <citation type="journal article" date="2021" name="Nat. Commun.">
        <title>Genetic determinants of endophytism in the Arabidopsis root mycobiome.</title>
        <authorList>
            <person name="Mesny F."/>
            <person name="Miyauchi S."/>
            <person name="Thiergart T."/>
            <person name="Pickel B."/>
            <person name="Atanasova L."/>
            <person name="Karlsson M."/>
            <person name="Huettel B."/>
            <person name="Barry K.W."/>
            <person name="Haridas S."/>
            <person name="Chen C."/>
            <person name="Bauer D."/>
            <person name="Andreopoulos W."/>
            <person name="Pangilinan J."/>
            <person name="LaButti K."/>
            <person name="Riley R."/>
            <person name="Lipzen A."/>
            <person name="Clum A."/>
            <person name="Drula E."/>
            <person name="Henrissat B."/>
            <person name="Kohler A."/>
            <person name="Grigoriev I.V."/>
            <person name="Martin F.M."/>
            <person name="Hacquard S."/>
        </authorList>
    </citation>
    <scope>NUCLEOTIDE SEQUENCE</scope>
    <source>
        <strain evidence="1">MPI-CAGE-AT-0147</strain>
    </source>
</reference>
<dbReference type="EMBL" id="JAGMUV010000014">
    <property type="protein sequence ID" value="KAH7134129.1"/>
    <property type="molecule type" value="Genomic_DNA"/>
</dbReference>